<dbReference type="GO" id="GO:0005975">
    <property type="term" value="P:carbohydrate metabolic process"/>
    <property type="evidence" value="ECO:0007669"/>
    <property type="project" value="InterPro"/>
</dbReference>
<organism evidence="4 5">
    <name type="scientific">Kribbella italica</name>
    <dbReference type="NCBI Taxonomy" id="1540520"/>
    <lineage>
        <taxon>Bacteria</taxon>
        <taxon>Bacillati</taxon>
        <taxon>Actinomycetota</taxon>
        <taxon>Actinomycetes</taxon>
        <taxon>Propionibacteriales</taxon>
        <taxon>Kribbellaceae</taxon>
        <taxon>Kribbella</taxon>
    </lineage>
</organism>
<name>A0A7W9J523_9ACTN</name>
<comment type="caution">
    <text evidence="4">The sequence shown here is derived from an EMBL/GenBank/DDBJ whole genome shotgun (WGS) entry which is preliminary data.</text>
</comment>
<dbReference type="RefSeq" id="WP_184795383.1">
    <property type="nucleotide sequence ID" value="NZ_JACHMY010000001.1"/>
</dbReference>
<evidence type="ECO:0000313" key="4">
    <source>
        <dbReference type="EMBL" id="MBB5835781.1"/>
    </source>
</evidence>
<dbReference type="Pfam" id="PF22124">
    <property type="entry name" value="Glyco_hydro_95_cat"/>
    <property type="match status" value="1"/>
</dbReference>
<dbReference type="Proteomes" id="UP000549971">
    <property type="component" value="Unassembled WGS sequence"/>
</dbReference>
<evidence type="ECO:0000259" key="2">
    <source>
        <dbReference type="Pfam" id="PF21307"/>
    </source>
</evidence>
<reference evidence="4 5" key="1">
    <citation type="submission" date="2020-08" db="EMBL/GenBank/DDBJ databases">
        <title>Sequencing the genomes of 1000 actinobacteria strains.</title>
        <authorList>
            <person name="Klenk H.-P."/>
        </authorList>
    </citation>
    <scope>NUCLEOTIDE SEQUENCE [LARGE SCALE GENOMIC DNA]</scope>
    <source>
        <strain evidence="4 5">DSM 28967</strain>
    </source>
</reference>
<dbReference type="InterPro" id="IPR008928">
    <property type="entry name" value="6-hairpin_glycosidase_sf"/>
</dbReference>
<keyword evidence="4" id="KW-0326">Glycosidase</keyword>
<keyword evidence="5" id="KW-1185">Reference proteome</keyword>
<feature type="domain" description="Alpha fucosidase A-like C-terminal" evidence="2">
    <location>
        <begin position="722"/>
        <end position="782"/>
    </location>
</feature>
<dbReference type="PANTHER" id="PTHR31084">
    <property type="entry name" value="ALPHA-L-FUCOSIDASE 2"/>
    <property type="match status" value="1"/>
</dbReference>
<accession>A0A7W9J523</accession>
<dbReference type="InterPro" id="IPR016518">
    <property type="entry name" value="Alpha-L-fucosidase"/>
</dbReference>
<dbReference type="Pfam" id="PF21307">
    <property type="entry name" value="Glyco_hydro_95_C"/>
    <property type="match status" value="1"/>
</dbReference>
<dbReference type="GO" id="GO:0004560">
    <property type="term" value="F:alpha-L-fucosidase activity"/>
    <property type="evidence" value="ECO:0007669"/>
    <property type="project" value="UniProtKB-EC"/>
</dbReference>
<feature type="domain" description="Glycosyl hydrolase family 95 catalytic" evidence="3">
    <location>
        <begin position="309"/>
        <end position="720"/>
    </location>
</feature>
<dbReference type="InterPro" id="IPR054363">
    <property type="entry name" value="GH95_cat"/>
</dbReference>
<dbReference type="InterPro" id="IPR012341">
    <property type="entry name" value="6hp_glycosidase-like_sf"/>
</dbReference>
<evidence type="ECO:0000313" key="5">
    <source>
        <dbReference type="Proteomes" id="UP000549971"/>
    </source>
</evidence>
<dbReference type="PIRSF" id="PIRSF007663">
    <property type="entry name" value="UCP007663"/>
    <property type="match status" value="1"/>
</dbReference>
<evidence type="ECO:0000259" key="3">
    <source>
        <dbReference type="Pfam" id="PF22124"/>
    </source>
</evidence>
<dbReference type="Pfam" id="PF14498">
    <property type="entry name" value="Glyco_hyd_65N_2"/>
    <property type="match status" value="1"/>
</dbReference>
<protein>
    <submittedName>
        <fullName evidence="4">Alpha-L-fucosidase 2</fullName>
        <ecNumber evidence="4">3.2.1.51</ecNumber>
    </submittedName>
</protein>
<feature type="domain" description="Glycosyl hydrolase family 95 N-terminal" evidence="1">
    <location>
        <begin position="21"/>
        <end position="280"/>
    </location>
</feature>
<evidence type="ECO:0000259" key="1">
    <source>
        <dbReference type="Pfam" id="PF14498"/>
    </source>
</evidence>
<dbReference type="InterPro" id="IPR027414">
    <property type="entry name" value="GH95_N_dom"/>
</dbReference>
<proteinExistence type="predicted"/>
<dbReference type="EC" id="3.2.1.51" evidence="4"/>
<keyword evidence="4" id="KW-0378">Hydrolase</keyword>
<dbReference type="PANTHER" id="PTHR31084:SF0">
    <property type="entry name" value="ALPHA-L-FUCOSIDASE 2"/>
    <property type="match status" value="1"/>
</dbReference>
<dbReference type="Gene3D" id="1.50.10.10">
    <property type="match status" value="1"/>
</dbReference>
<dbReference type="EMBL" id="JACHMY010000001">
    <property type="protein sequence ID" value="MBB5835781.1"/>
    <property type="molecule type" value="Genomic_DNA"/>
</dbReference>
<dbReference type="InterPro" id="IPR049053">
    <property type="entry name" value="AFCA-like_C"/>
</dbReference>
<sequence>MQQLSETPSGRARTGPSETVLRYDSPAGNWLEAMPLGNGRIATMCFGGVGTDRLALNDETCWSGSPESSRALGTAAGEIGAGVVERIRAAVAEGDVRTAETLARSLQAGHSQAFLPLGDLLLDVRVNGRLPLPAEVVDYRRALDLDTATATSSYEYDGVVVRQEAFVSAPAGVLVVRLIGSQPGSLTLTARLTSQLQHWTAATGSSGLGLLARCPANVSPPHVNDPDPIRYADGPAAGMAAAAVLRIRSDGTLEAADDKLEVVDATEIVLVLATDTGYAGWDVTPTRTPEACRDSADERAAAALAREHEDLRQEHLDDHQRLFRSCRLDLPTDPAVYDLPTVERLRRASTADDAGLAALLFNYGRYLLISSSRPGGLPATLQGIWNEELRPPWSSNYTVNINTEMNYWPAETTGLSECHEPLLRYVESLAASGLVTARERYGCGGWTAHHNADAWAWSIPVDGDPKWSNWPMAGAWLCRHLWEHYLFTEDQEFLRRAWPVLRGAAEFGLDWLVELPDGTLGTSPSTSPENDFVGPDGAPASVTTSATMDLALISDLFGICRETADLLGVDEPFVERITAARRRIPEPPIHSSGQLGEWATEHEEIDPHHRHVSHLVGLFPGDSITPDGTADLAAAATRSLDLRGDRATGWSLAWKVCLRARLRDGSAAHRLLQELLTLTDGTGSDYTGDGAGVYANLLCAHPPFQIDGNFGATAGIAEMLLQSHTGELEILPALPTAWTTGSVSGLRGRGGIGVDLAWSPAEGVVVDVTADRDRAVVIRIGAEKIAVDLIGGKPFRLDRPLPSAPVG</sequence>
<dbReference type="AlphaFoldDB" id="A0A7W9J523"/>
<gene>
    <name evidence="4" type="ORF">HDA39_002515</name>
</gene>
<dbReference type="SUPFAM" id="SSF48208">
    <property type="entry name" value="Six-hairpin glycosidases"/>
    <property type="match status" value="1"/>
</dbReference>